<comment type="caution">
    <text evidence="2">The sequence shown here is derived from an EMBL/GenBank/DDBJ whole genome shotgun (WGS) entry which is preliminary data.</text>
</comment>
<keyword evidence="3" id="KW-1185">Reference proteome</keyword>
<dbReference type="EMBL" id="JAEVHM010000120">
    <property type="protein sequence ID" value="MBM0234129.1"/>
    <property type="molecule type" value="Genomic_DNA"/>
</dbReference>
<reference evidence="2 3" key="1">
    <citation type="submission" date="2021-01" db="EMBL/GenBank/DDBJ databases">
        <title>Draft genome sequence of Micromonospora sp. strain STR1_7.</title>
        <authorList>
            <person name="Karlyshev A."/>
            <person name="Jawad R."/>
        </authorList>
    </citation>
    <scope>NUCLEOTIDE SEQUENCE [LARGE SCALE GENOMIC DNA]</scope>
    <source>
        <strain evidence="2 3">STR1-7</strain>
    </source>
</reference>
<gene>
    <name evidence="2" type="ORF">JNW91_21160</name>
</gene>
<feature type="region of interest" description="Disordered" evidence="1">
    <location>
        <begin position="1"/>
        <end position="45"/>
    </location>
</feature>
<dbReference type="Proteomes" id="UP000601027">
    <property type="component" value="Unassembled WGS sequence"/>
</dbReference>
<name>A0ABS1XY99_9ACTN</name>
<organism evidence="2 3">
    <name type="scientific">Micromonospora parastrephiae</name>
    <dbReference type="NCBI Taxonomy" id="2806101"/>
    <lineage>
        <taxon>Bacteria</taxon>
        <taxon>Bacillati</taxon>
        <taxon>Actinomycetota</taxon>
        <taxon>Actinomycetes</taxon>
        <taxon>Micromonosporales</taxon>
        <taxon>Micromonosporaceae</taxon>
        <taxon>Micromonospora</taxon>
    </lineage>
</organism>
<sequence length="85" mass="8574">MASRSGVLGRPMSRVRSSLSVVSSPRAIERSSAATNPAVPASSPAFSRVEASSAADRSRWTTAVPVTSVTASASSSKVNAVPPSS</sequence>
<proteinExistence type="predicted"/>
<accession>A0ABS1XY99</accession>
<evidence type="ECO:0000313" key="3">
    <source>
        <dbReference type="Proteomes" id="UP000601027"/>
    </source>
</evidence>
<protein>
    <submittedName>
        <fullName evidence="2">Uncharacterized protein</fullName>
    </submittedName>
</protein>
<dbReference type="RefSeq" id="WP_203177237.1">
    <property type="nucleotide sequence ID" value="NZ_JAEVHM010000120.1"/>
</dbReference>
<feature type="compositionally biased region" description="Low complexity" evidence="1">
    <location>
        <begin position="14"/>
        <end position="26"/>
    </location>
</feature>
<evidence type="ECO:0000313" key="2">
    <source>
        <dbReference type="EMBL" id="MBM0234129.1"/>
    </source>
</evidence>
<evidence type="ECO:0000256" key="1">
    <source>
        <dbReference type="SAM" id="MobiDB-lite"/>
    </source>
</evidence>